<gene>
    <name evidence="1" type="ORF">BpHYR1_051096</name>
</gene>
<dbReference type="Proteomes" id="UP000276133">
    <property type="component" value="Unassembled WGS sequence"/>
</dbReference>
<sequence>FNINSFYNYLDWQQIHVVLHHVSCEFYKLLVQIFDFSKLMKFETTEKIFFELELVRNGKRLYFLTFK</sequence>
<keyword evidence="2" id="KW-1185">Reference proteome</keyword>
<dbReference type="EMBL" id="REGN01014130">
    <property type="protein sequence ID" value="RMZ93008.1"/>
    <property type="molecule type" value="Genomic_DNA"/>
</dbReference>
<protein>
    <submittedName>
        <fullName evidence="1">Uncharacterized protein</fullName>
    </submittedName>
</protein>
<accession>A0A3M7P1Q9</accession>
<evidence type="ECO:0000313" key="1">
    <source>
        <dbReference type="EMBL" id="RMZ93008.1"/>
    </source>
</evidence>
<reference evidence="1 2" key="1">
    <citation type="journal article" date="2018" name="Sci. Rep.">
        <title>Genomic signatures of local adaptation to the degree of environmental predictability in rotifers.</title>
        <authorList>
            <person name="Franch-Gras L."/>
            <person name="Hahn C."/>
            <person name="Garcia-Roger E.M."/>
            <person name="Carmona M.J."/>
            <person name="Serra M."/>
            <person name="Gomez A."/>
        </authorList>
    </citation>
    <scope>NUCLEOTIDE SEQUENCE [LARGE SCALE GENOMIC DNA]</scope>
    <source>
        <strain evidence="1">HYR1</strain>
    </source>
</reference>
<feature type="non-terminal residue" evidence="1">
    <location>
        <position position="1"/>
    </location>
</feature>
<dbReference type="AlphaFoldDB" id="A0A3M7P1Q9"/>
<name>A0A3M7P1Q9_BRAPC</name>
<proteinExistence type="predicted"/>
<organism evidence="1 2">
    <name type="scientific">Brachionus plicatilis</name>
    <name type="common">Marine rotifer</name>
    <name type="synonym">Brachionus muelleri</name>
    <dbReference type="NCBI Taxonomy" id="10195"/>
    <lineage>
        <taxon>Eukaryota</taxon>
        <taxon>Metazoa</taxon>
        <taxon>Spiralia</taxon>
        <taxon>Gnathifera</taxon>
        <taxon>Rotifera</taxon>
        <taxon>Eurotatoria</taxon>
        <taxon>Monogononta</taxon>
        <taxon>Pseudotrocha</taxon>
        <taxon>Ploima</taxon>
        <taxon>Brachionidae</taxon>
        <taxon>Brachionus</taxon>
    </lineage>
</organism>
<comment type="caution">
    <text evidence="1">The sequence shown here is derived from an EMBL/GenBank/DDBJ whole genome shotgun (WGS) entry which is preliminary data.</text>
</comment>
<evidence type="ECO:0000313" key="2">
    <source>
        <dbReference type="Proteomes" id="UP000276133"/>
    </source>
</evidence>